<dbReference type="PRINTS" id="PR00035">
    <property type="entry name" value="HTHGNTR"/>
</dbReference>
<keyword evidence="2" id="KW-0238">DNA-binding</keyword>
<dbReference type="InterPro" id="IPR036388">
    <property type="entry name" value="WH-like_DNA-bd_sf"/>
</dbReference>
<dbReference type="SUPFAM" id="SSF46785">
    <property type="entry name" value="Winged helix' DNA-binding domain"/>
    <property type="match status" value="1"/>
</dbReference>
<dbReference type="SUPFAM" id="SSF48008">
    <property type="entry name" value="GntR ligand-binding domain-like"/>
    <property type="match status" value="1"/>
</dbReference>
<gene>
    <name evidence="5" type="ordered locus">Achl_3241</name>
</gene>
<sequence length="218" mass="23994">MGKNSGTAASGREKAYLHLRENVLVDPELQGHFLNEAELAAEIGVSRTPVREALLLLVSDGLVELIPQRGAYVPAVTGREISELMELRGVLENYAARLAIAEHRVPAALMQETLNLQSEIPDTGRPEDAREFIRLDTLFHQQLIDAAGNELISKTYSKLHVRQVLVGVSALFRTGDRHRAVCAEHQVIIDALVSGDTARAQKAIDEHLAVTRDILLRT</sequence>
<dbReference type="InterPro" id="IPR000524">
    <property type="entry name" value="Tscrpt_reg_HTH_GntR"/>
</dbReference>
<keyword evidence="1" id="KW-0805">Transcription regulation</keyword>
<feature type="domain" description="HTH gntR-type" evidence="4">
    <location>
        <begin position="9"/>
        <end position="76"/>
    </location>
</feature>
<evidence type="ECO:0000256" key="1">
    <source>
        <dbReference type="ARBA" id="ARBA00023015"/>
    </source>
</evidence>
<dbReference type="SMART" id="SM00345">
    <property type="entry name" value="HTH_GNTR"/>
    <property type="match status" value="1"/>
</dbReference>
<name>B8HG09_PSECP</name>
<dbReference type="PANTHER" id="PTHR43537">
    <property type="entry name" value="TRANSCRIPTIONAL REGULATOR, GNTR FAMILY"/>
    <property type="match status" value="1"/>
</dbReference>
<dbReference type="Proteomes" id="UP000002505">
    <property type="component" value="Chromosome"/>
</dbReference>
<evidence type="ECO:0000259" key="4">
    <source>
        <dbReference type="PROSITE" id="PS50949"/>
    </source>
</evidence>
<dbReference type="PANTHER" id="PTHR43537:SF24">
    <property type="entry name" value="GLUCONATE OPERON TRANSCRIPTIONAL REPRESSOR"/>
    <property type="match status" value="1"/>
</dbReference>
<evidence type="ECO:0000313" key="5">
    <source>
        <dbReference type="EMBL" id="ACL41202.1"/>
    </source>
</evidence>
<dbReference type="EMBL" id="CP001341">
    <property type="protein sequence ID" value="ACL41202.1"/>
    <property type="molecule type" value="Genomic_DNA"/>
</dbReference>
<dbReference type="InterPro" id="IPR008920">
    <property type="entry name" value="TF_FadR/GntR_C"/>
</dbReference>
<evidence type="ECO:0000256" key="2">
    <source>
        <dbReference type="ARBA" id="ARBA00023125"/>
    </source>
</evidence>
<dbReference type="KEGG" id="ach:Achl_3241"/>
<dbReference type="InterPro" id="IPR036390">
    <property type="entry name" value="WH_DNA-bd_sf"/>
</dbReference>
<dbReference type="GO" id="GO:0003700">
    <property type="term" value="F:DNA-binding transcription factor activity"/>
    <property type="evidence" value="ECO:0007669"/>
    <property type="project" value="InterPro"/>
</dbReference>
<dbReference type="eggNOG" id="COG1802">
    <property type="taxonomic scope" value="Bacteria"/>
</dbReference>
<dbReference type="GO" id="GO:0003677">
    <property type="term" value="F:DNA binding"/>
    <property type="evidence" value="ECO:0007669"/>
    <property type="project" value="UniProtKB-KW"/>
</dbReference>
<dbReference type="STRING" id="452863.Achl_3241"/>
<reference evidence="5" key="1">
    <citation type="submission" date="2009-01" db="EMBL/GenBank/DDBJ databases">
        <title>Complete sequence of chromosome of Arthrobacter chlorophenolicus A6.</title>
        <authorList>
            <consortium name="US DOE Joint Genome Institute"/>
            <person name="Lucas S."/>
            <person name="Copeland A."/>
            <person name="Lapidus A."/>
            <person name="Glavina del Rio T."/>
            <person name="Tice H."/>
            <person name="Bruce D."/>
            <person name="Goodwin L."/>
            <person name="Pitluck S."/>
            <person name="Goltsman E."/>
            <person name="Clum A."/>
            <person name="Larimer F."/>
            <person name="Land M."/>
            <person name="Hauser L."/>
            <person name="Kyrpides N."/>
            <person name="Mikhailova N."/>
            <person name="Jansson J."/>
            <person name="Richardson P."/>
        </authorList>
    </citation>
    <scope>NUCLEOTIDE SEQUENCE [LARGE SCALE GENOMIC DNA]</scope>
    <source>
        <strain evidence="5">A6</strain>
    </source>
</reference>
<accession>B8HG09</accession>
<dbReference type="SMART" id="SM00895">
    <property type="entry name" value="FCD"/>
    <property type="match status" value="1"/>
</dbReference>
<proteinExistence type="predicted"/>
<keyword evidence="3" id="KW-0804">Transcription</keyword>
<dbReference type="OrthoDB" id="8680240at2"/>
<dbReference type="Gene3D" id="1.10.10.10">
    <property type="entry name" value="Winged helix-like DNA-binding domain superfamily/Winged helix DNA-binding domain"/>
    <property type="match status" value="1"/>
</dbReference>
<dbReference type="Pfam" id="PF07729">
    <property type="entry name" value="FCD"/>
    <property type="match status" value="1"/>
</dbReference>
<dbReference type="HOGENOM" id="CLU_017584_5_2_11"/>
<dbReference type="Pfam" id="PF00392">
    <property type="entry name" value="GntR"/>
    <property type="match status" value="1"/>
</dbReference>
<protein>
    <submittedName>
        <fullName evidence="5">Transcriptional regulator, GntR family</fullName>
    </submittedName>
</protein>
<dbReference type="RefSeq" id="WP_015938396.1">
    <property type="nucleotide sequence ID" value="NC_011886.1"/>
</dbReference>
<dbReference type="AlphaFoldDB" id="B8HG09"/>
<organism evidence="5 6">
    <name type="scientific">Pseudarthrobacter chlorophenolicus (strain ATCC 700700 / DSM 12829 / CIP 107037 / JCM 12360 / KCTC 9906 / NCIMB 13794 / A6)</name>
    <name type="common">Arthrobacter chlorophenolicus</name>
    <dbReference type="NCBI Taxonomy" id="452863"/>
    <lineage>
        <taxon>Bacteria</taxon>
        <taxon>Bacillati</taxon>
        <taxon>Actinomycetota</taxon>
        <taxon>Actinomycetes</taxon>
        <taxon>Micrococcales</taxon>
        <taxon>Micrococcaceae</taxon>
        <taxon>Pseudarthrobacter</taxon>
    </lineage>
</organism>
<evidence type="ECO:0000313" key="6">
    <source>
        <dbReference type="Proteomes" id="UP000002505"/>
    </source>
</evidence>
<evidence type="ECO:0000256" key="3">
    <source>
        <dbReference type="ARBA" id="ARBA00023163"/>
    </source>
</evidence>
<dbReference type="PROSITE" id="PS50949">
    <property type="entry name" value="HTH_GNTR"/>
    <property type="match status" value="1"/>
</dbReference>
<dbReference type="InterPro" id="IPR011711">
    <property type="entry name" value="GntR_C"/>
</dbReference>
<keyword evidence="6" id="KW-1185">Reference proteome</keyword>
<dbReference type="Gene3D" id="1.20.120.530">
    <property type="entry name" value="GntR ligand-binding domain-like"/>
    <property type="match status" value="1"/>
</dbReference>